<feature type="domain" description="DUF569" evidence="2">
    <location>
        <begin position="200"/>
        <end position="274"/>
    </location>
</feature>
<dbReference type="SUPFAM" id="SSF50405">
    <property type="entry name" value="Actin-crosslinking proteins"/>
    <property type="match status" value="1"/>
</dbReference>
<comment type="caution">
    <text evidence="3">The sequence shown here is derived from an EMBL/GenBank/DDBJ whole genome shotgun (WGS) entry which is preliminary data.</text>
</comment>
<organism evidence="3 4">
    <name type="scientific">Kingdonia uniflora</name>
    <dbReference type="NCBI Taxonomy" id="39325"/>
    <lineage>
        <taxon>Eukaryota</taxon>
        <taxon>Viridiplantae</taxon>
        <taxon>Streptophyta</taxon>
        <taxon>Embryophyta</taxon>
        <taxon>Tracheophyta</taxon>
        <taxon>Spermatophyta</taxon>
        <taxon>Magnoliopsida</taxon>
        <taxon>Ranunculales</taxon>
        <taxon>Circaeasteraceae</taxon>
        <taxon>Kingdonia</taxon>
    </lineage>
</organism>
<dbReference type="Proteomes" id="UP000541444">
    <property type="component" value="Unassembled WGS sequence"/>
</dbReference>
<keyword evidence="4" id="KW-1185">Reference proteome</keyword>
<dbReference type="PANTHER" id="PTHR31205:SF69">
    <property type="entry name" value="ACTIN CROSS-LINKING PROTEIN (DUF569)"/>
    <property type="match status" value="1"/>
</dbReference>
<gene>
    <name evidence="3" type="ORF">GIB67_000632</name>
</gene>
<evidence type="ECO:0000313" key="4">
    <source>
        <dbReference type="Proteomes" id="UP000541444"/>
    </source>
</evidence>
<dbReference type="InterPro" id="IPR007679">
    <property type="entry name" value="DUF569"/>
</dbReference>
<proteinExistence type="predicted"/>
<evidence type="ECO:0000259" key="1">
    <source>
        <dbReference type="Pfam" id="PF04601"/>
    </source>
</evidence>
<reference evidence="3 4" key="1">
    <citation type="journal article" date="2020" name="IScience">
        <title>Genome Sequencing of the Endangered Kingdonia uniflora (Circaeasteraceae, Ranunculales) Reveals Potential Mechanisms of Evolutionary Specialization.</title>
        <authorList>
            <person name="Sun Y."/>
            <person name="Deng T."/>
            <person name="Zhang A."/>
            <person name="Moore M.J."/>
            <person name="Landis J.B."/>
            <person name="Lin N."/>
            <person name="Zhang H."/>
            <person name="Zhang X."/>
            <person name="Huang J."/>
            <person name="Zhang X."/>
            <person name="Sun H."/>
            <person name="Wang H."/>
        </authorList>
    </citation>
    <scope>NUCLEOTIDE SEQUENCE [LARGE SCALE GENOMIC DNA]</scope>
    <source>
        <strain evidence="3">TB1705</strain>
        <tissue evidence="3">Leaf</tissue>
    </source>
</reference>
<dbReference type="Gene3D" id="2.80.10.50">
    <property type="match status" value="1"/>
</dbReference>
<name>A0A7J7NDU7_9MAGN</name>
<dbReference type="InterPro" id="IPR008999">
    <property type="entry name" value="Actin-crosslinking"/>
</dbReference>
<dbReference type="PANTHER" id="PTHR31205">
    <property type="entry name" value="ACTIN CROSS-LINKING PROTEIN (DUF569)"/>
    <property type="match status" value="1"/>
</dbReference>
<dbReference type="OrthoDB" id="2432302at2759"/>
<dbReference type="InterPro" id="IPR054726">
    <property type="entry name" value="Ubiq_DUF569-assoc"/>
</dbReference>
<dbReference type="Pfam" id="PF04601">
    <property type="entry name" value="DUF569"/>
    <property type="match status" value="1"/>
</dbReference>
<sequence length="301" mass="34373">MELFQNIKTIRLRSHLEKYLQASVDHVSVSQCRSASIKSSSWTVELVRSGETTYIRLKSCYGKYLTASNSPFLLGIVGRKVIQSKNKRLGTSVDWEPIREGKSNMVKLKTRYGNYLRANGGLPPIRNTVTHDSPFINHTQDWILWEVVPLEFQVQKTSKSGSLAKHSQRVELDLLSMSGTPKPPKVSTMQWRESSETPRGRLIYYRVVDECGEAKTKSSFNFKGNGVDELTRKLEQETGLEDIVVCNRSPSNGELYPLRLQLPPDDTTMDVVVIQASSKLMKKIWKQVKVMMKDENFAKWR</sequence>
<dbReference type="AlphaFoldDB" id="A0A7J7NDU7"/>
<dbReference type="Pfam" id="PF22932">
    <property type="entry name" value="Ubiq_DUF_assoc"/>
    <property type="match status" value="1"/>
</dbReference>
<feature type="domain" description="DUF569" evidence="1">
    <location>
        <begin position="1"/>
        <end position="145"/>
    </location>
</feature>
<evidence type="ECO:0008006" key="5">
    <source>
        <dbReference type="Google" id="ProtNLM"/>
    </source>
</evidence>
<evidence type="ECO:0000259" key="2">
    <source>
        <dbReference type="Pfam" id="PF22932"/>
    </source>
</evidence>
<dbReference type="EMBL" id="JACGCM010000859">
    <property type="protein sequence ID" value="KAF6165048.1"/>
    <property type="molecule type" value="Genomic_DNA"/>
</dbReference>
<dbReference type="CDD" id="cd23340">
    <property type="entry name" value="beta-trefoil_FSCN_ACP-like"/>
    <property type="match status" value="1"/>
</dbReference>
<accession>A0A7J7NDU7</accession>
<protein>
    <recommendedName>
        <fullName evidence="5">DUF569 domain-containing protein</fullName>
    </recommendedName>
</protein>
<evidence type="ECO:0000313" key="3">
    <source>
        <dbReference type="EMBL" id="KAF6165048.1"/>
    </source>
</evidence>